<protein>
    <submittedName>
        <fullName evidence="2">Uncharacterized protein</fullName>
    </submittedName>
</protein>
<dbReference type="RefSeq" id="WP_124088750.1">
    <property type="nucleotide sequence ID" value="NZ_UXAW01000134.1"/>
</dbReference>
<sequence length="236" mass="24810">MNRLVLALVALFAAAPALAQEKLTVAECSAGGCRCALSSLTMQEAEVVLGTPAPAGTTTLVRYDGTYIWSPLSLTEIDLAAGGDGECPLELFDALVPEDGQWIGTVTDRHVSQCPPGLDAALEPVTEAMVFPRDIAWGGSFHPDRIRMEGTARAIDWTRLSDTRFTGTGPAASEAGMSSMVRIGVTYEAELIDPRLVRILVQLSVRAEGASQAVIDAAGLGHCDVRVTVDLARSGG</sequence>
<keyword evidence="3" id="KW-1185">Reference proteome</keyword>
<proteinExistence type="predicted"/>
<organism evidence="2 3">
    <name type="scientific">Pseudogemmobacter humi</name>
    <dbReference type="NCBI Taxonomy" id="2483812"/>
    <lineage>
        <taxon>Bacteria</taxon>
        <taxon>Pseudomonadati</taxon>
        <taxon>Pseudomonadota</taxon>
        <taxon>Alphaproteobacteria</taxon>
        <taxon>Rhodobacterales</taxon>
        <taxon>Paracoccaceae</taxon>
        <taxon>Pseudogemmobacter</taxon>
    </lineage>
</organism>
<dbReference type="EMBL" id="UXAW01000134">
    <property type="protein sequence ID" value="VDC33859.1"/>
    <property type="molecule type" value="Genomic_DNA"/>
</dbReference>
<feature type="chain" id="PRO_5017959601" evidence="1">
    <location>
        <begin position="20"/>
        <end position="236"/>
    </location>
</feature>
<keyword evidence="1" id="KW-0732">Signal</keyword>
<evidence type="ECO:0000313" key="3">
    <source>
        <dbReference type="Proteomes" id="UP000277498"/>
    </source>
</evidence>
<accession>A0A3P5XU80</accession>
<dbReference type="OrthoDB" id="7837654at2"/>
<feature type="signal peptide" evidence="1">
    <location>
        <begin position="1"/>
        <end position="19"/>
    </location>
</feature>
<reference evidence="2 3" key="1">
    <citation type="submission" date="2018-11" db="EMBL/GenBank/DDBJ databases">
        <authorList>
            <person name="Criscuolo A."/>
        </authorList>
    </citation>
    <scope>NUCLEOTIDE SEQUENCE [LARGE SCALE GENOMIC DNA]</scope>
    <source>
        <strain evidence="2">ACIP111625</strain>
    </source>
</reference>
<name>A0A3P5XU80_9RHOB</name>
<gene>
    <name evidence="2" type="ORF">XINFAN_04088</name>
</gene>
<evidence type="ECO:0000313" key="2">
    <source>
        <dbReference type="EMBL" id="VDC33859.1"/>
    </source>
</evidence>
<dbReference type="Proteomes" id="UP000277498">
    <property type="component" value="Unassembled WGS sequence"/>
</dbReference>
<dbReference type="AlphaFoldDB" id="A0A3P5XU80"/>
<evidence type="ECO:0000256" key="1">
    <source>
        <dbReference type="SAM" id="SignalP"/>
    </source>
</evidence>